<proteinExistence type="predicted"/>
<dbReference type="Proteomes" id="UP000663843">
    <property type="component" value="Unassembled WGS sequence"/>
</dbReference>
<dbReference type="AlphaFoldDB" id="A0A8H3CJ07"/>
<gene>
    <name evidence="1" type="ORF">RDB_LOCUS120606</name>
</gene>
<name>A0A8H3CJ07_9AGAM</name>
<sequence>MVSRINFKELDKLSIKPTGLYGNQSEIIKSLQQAQSLDDNAAALLSRVNKSAESPPSLRSGLYLALHPDHIYRGTSKFAYIIYRPEDTTWDDQAASSSVRRNRVTFMRYLTELAEQTISLVSPSQASAFVWDTSAHNKDLPEDQQENDDDSRLYSFQVSKSLEQEEGAIGSPGFTVSVESRLLPQDAEASRSRVPLVPGEQETVLLAVRHEREQPQEKRFEDTINYTNLRKMIDSKDCPIQLGEDLKPEHLDILVSHGLRSASLVDMMNIYEELNLPVPSGKLLIRSTSKTGLTGISQRLGRRFSTRCECYKTSFTREPTPCFVMPNSASVMTRENRFIPLKDGVWDPDYKRSLLGADVPAIIDALSLGWYESLL</sequence>
<evidence type="ECO:0000313" key="1">
    <source>
        <dbReference type="EMBL" id="CAE6483152.1"/>
    </source>
</evidence>
<dbReference type="EMBL" id="CAJMWT010004036">
    <property type="protein sequence ID" value="CAE6483152.1"/>
    <property type="molecule type" value="Genomic_DNA"/>
</dbReference>
<evidence type="ECO:0000313" key="2">
    <source>
        <dbReference type="Proteomes" id="UP000663843"/>
    </source>
</evidence>
<comment type="caution">
    <text evidence="1">The sequence shown here is derived from an EMBL/GenBank/DDBJ whole genome shotgun (WGS) entry which is preliminary data.</text>
</comment>
<reference evidence="1" key="1">
    <citation type="submission" date="2021-01" db="EMBL/GenBank/DDBJ databases">
        <authorList>
            <person name="Kaushik A."/>
        </authorList>
    </citation>
    <scope>NUCLEOTIDE SEQUENCE</scope>
    <source>
        <strain evidence="1">AG2-2IIIB</strain>
    </source>
</reference>
<protein>
    <submittedName>
        <fullName evidence="1">Uncharacterized protein</fullName>
    </submittedName>
</protein>
<organism evidence="1 2">
    <name type="scientific">Rhizoctonia solani</name>
    <dbReference type="NCBI Taxonomy" id="456999"/>
    <lineage>
        <taxon>Eukaryota</taxon>
        <taxon>Fungi</taxon>
        <taxon>Dikarya</taxon>
        <taxon>Basidiomycota</taxon>
        <taxon>Agaricomycotina</taxon>
        <taxon>Agaricomycetes</taxon>
        <taxon>Cantharellales</taxon>
        <taxon>Ceratobasidiaceae</taxon>
        <taxon>Rhizoctonia</taxon>
    </lineage>
</organism>
<accession>A0A8H3CJ07</accession>